<proteinExistence type="predicted"/>
<feature type="domain" description="RCK C-terminal" evidence="8">
    <location>
        <begin position="323"/>
        <end position="407"/>
    </location>
</feature>
<sequence length="615" mass="65294">MCTGCVRGKYAVFDPRRTRYTSAMTTDQIILFTLFGAVFGMLLWGRFRYDLVAFSALLCGVVLGVVPTKDAFSGFGHPATIIVALVLVVSAGLVRSGAVYLITRTLVDASRNLGAHIAIMGAIGGVLSAFMNNVAALALLMPVDIQTARKAGRNPGLSLMPLSFATILGGMATLIGTPPNIIIASIREETLGEPFKMFDFAPVGAVTAIAGLLFVAFIGWRLIPAQDGKQAGATLESYTYYLAELTVPDGSKHIGKRVSELYEIAEKNDVAILGLIRAGKNQYGTAKNSVLQGQDTLVMQAAPEALDEFRAALNLDFTDNKREEFLSGASEGLTVIEVVATENSRITGKTAESIGLAWRKRTVLMGLSRKGKTVKSRMRKTLIEAGDILLLLAPQDAANDVIEWLDCLPLADRGVAVTANSKVWLAIGLFAGAVALASFGIVYLPIALGLVVVAYVLTKIVPLSELYTHIEWPVVVLLGSMIPLGAALETSGGTELISGALLDLTRGLAPWMILTVLMIVTMTLSDVLNNTATTIVAAPIAIQMAQSLNVSPDPFLMAVAVAASSAFLTPIGHKNNTLILGPGGYSFGDYWRMGLPLEILVVAVSVPAILVFWPL</sequence>
<gene>
    <name evidence="9" type="ORF">OAN307_c14740</name>
</gene>
<protein>
    <submittedName>
        <fullName evidence="9">Putative transport protein</fullName>
    </submittedName>
</protein>
<evidence type="ECO:0000256" key="5">
    <source>
        <dbReference type="ARBA" id="ARBA00022989"/>
    </source>
</evidence>
<feature type="transmembrane region" description="Helical" evidence="7">
    <location>
        <begin position="115"/>
        <end position="141"/>
    </location>
</feature>
<dbReference type="GO" id="GO:0006813">
    <property type="term" value="P:potassium ion transport"/>
    <property type="evidence" value="ECO:0007669"/>
    <property type="project" value="InterPro"/>
</dbReference>
<reference evidence="9 10" key="1">
    <citation type="journal article" date="2013" name="PLoS ONE">
        <title>Poles Apart: Arctic and Antarctic Octadecabacter strains Share High Genome Plasticity and a New Type of Xanthorhodopsin.</title>
        <authorList>
            <person name="Vollmers J."/>
            <person name="Voget S."/>
            <person name="Dietrich S."/>
            <person name="Gollnow K."/>
            <person name="Smits M."/>
            <person name="Meyer K."/>
            <person name="Brinkhoff T."/>
            <person name="Simon M."/>
            <person name="Daniel R."/>
        </authorList>
    </citation>
    <scope>NUCLEOTIDE SEQUENCE [LARGE SCALE GENOMIC DNA]</scope>
    <source>
        <strain evidence="9 10">307</strain>
    </source>
</reference>
<dbReference type="SUPFAM" id="SSF116726">
    <property type="entry name" value="TrkA C-terminal domain-like"/>
    <property type="match status" value="2"/>
</dbReference>
<dbReference type="EMBL" id="CP003740">
    <property type="protein sequence ID" value="AGI67150.1"/>
    <property type="molecule type" value="Genomic_DNA"/>
</dbReference>
<dbReference type="STRING" id="391626.OAN307_c14740"/>
<evidence type="ECO:0000256" key="6">
    <source>
        <dbReference type="ARBA" id="ARBA00023136"/>
    </source>
</evidence>
<keyword evidence="2" id="KW-0813">Transport</keyword>
<evidence type="ECO:0000256" key="2">
    <source>
        <dbReference type="ARBA" id="ARBA00022448"/>
    </source>
</evidence>
<feature type="transmembrane region" description="Helical" evidence="7">
    <location>
        <begin position="593"/>
        <end position="613"/>
    </location>
</feature>
<evidence type="ECO:0000256" key="1">
    <source>
        <dbReference type="ARBA" id="ARBA00004141"/>
    </source>
</evidence>
<dbReference type="InterPro" id="IPR051679">
    <property type="entry name" value="DASS-Related_Transporters"/>
</dbReference>
<dbReference type="InterPro" id="IPR036721">
    <property type="entry name" value="RCK_C_sf"/>
</dbReference>
<evidence type="ECO:0000313" key="10">
    <source>
        <dbReference type="Proteomes" id="UP000005307"/>
    </source>
</evidence>
<dbReference type="GO" id="GO:0008324">
    <property type="term" value="F:monoatomic cation transmembrane transporter activity"/>
    <property type="evidence" value="ECO:0007669"/>
    <property type="project" value="InterPro"/>
</dbReference>
<evidence type="ECO:0000259" key="8">
    <source>
        <dbReference type="PROSITE" id="PS51202"/>
    </source>
</evidence>
<feature type="transmembrane region" description="Helical" evidence="7">
    <location>
        <begin position="508"/>
        <end position="528"/>
    </location>
</feature>
<dbReference type="AlphaFoldDB" id="M9RBF1"/>
<dbReference type="Gene3D" id="3.30.70.1450">
    <property type="entry name" value="Regulator of K+ conductance, C-terminal domain"/>
    <property type="match status" value="2"/>
</dbReference>
<organism evidence="9 10">
    <name type="scientific">Octadecabacter antarcticus 307</name>
    <dbReference type="NCBI Taxonomy" id="391626"/>
    <lineage>
        <taxon>Bacteria</taxon>
        <taxon>Pseudomonadati</taxon>
        <taxon>Pseudomonadota</taxon>
        <taxon>Alphaproteobacteria</taxon>
        <taxon>Rhodobacterales</taxon>
        <taxon>Roseobacteraceae</taxon>
        <taxon>Octadecabacter</taxon>
    </lineage>
</organism>
<comment type="subcellular location">
    <subcellularLocation>
        <location evidence="1">Membrane</location>
        <topology evidence="1">Multi-pass membrane protein</topology>
    </subcellularLocation>
</comment>
<feature type="transmembrane region" description="Helical" evidence="7">
    <location>
        <begin position="198"/>
        <end position="220"/>
    </location>
</feature>
<dbReference type="InterPro" id="IPR004680">
    <property type="entry name" value="Cit_transptr-like_dom"/>
</dbReference>
<dbReference type="HOGENOM" id="CLU_005170_6_1_5"/>
<evidence type="ECO:0000256" key="7">
    <source>
        <dbReference type="SAM" id="Phobius"/>
    </source>
</evidence>
<feature type="domain" description="RCK C-terminal" evidence="8">
    <location>
        <begin position="230"/>
        <end position="315"/>
    </location>
</feature>
<feature type="transmembrane region" description="Helical" evidence="7">
    <location>
        <begin position="28"/>
        <end position="44"/>
    </location>
</feature>
<dbReference type="GO" id="GO:0005886">
    <property type="term" value="C:plasma membrane"/>
    <property type="evidence" value="ECO:0007669"/>
    <property type="project" value="TreeGrafter"/>
</dbReference>
<feature type="transmembrane region" description="Helical" evidence="7">
    <location>
        <begin position="554"/>
        <end position="573"/>
    </location>
</feature>
<evidence type="ECO:0000256" key="4">
    <source>
        <dbReference type="ARBA" id="ARBA00022737"/>
    </source>
</evidence>
<name>M9RBF1_9RHOB</name>
<dbReference type="Proteomes" id="UP000005307">
    <property type="component" value="Chromosome"/>
</dbReference>
<accession>M9RBF1</accession>
<feature type="transmembrane region" description="Helical" evidence="7">
    <location>
        <begin position="51"/>
        <end position="68"/>
    </location>
</feature>
<keyword evidence="3 7" id="KW-0812">Transmembrane</keyword>
<dbReference type="Pfam" id="PF03600">
    <property type="entry name" value="CitMHS"/>
    <property type="match status" value="1"/>
</dbReference>
<keyword evidence="10" id="KW-1185">Reference proteome</keyword>
<dbReference type="InterPro" id="IPR006037">
    <property type="entry name" value="RCK_C"/>
</dbReference>
<feature type="transmembrane region" description="Helical" evidence="7">
    <location>
        <begin position="80"/>
        <end position="103"/>
    </location>
</feature>
<dbReference type="KEGG" id="oat:OAN307_c14740"/>
<dbReference type="PROSITE" id="PS51202">
    <property type="entry name" value="RCK_C"/>
    <property type="match status" value="2"/>
</dbReference>
<keyword evidence="5 7" id="KW-1133">Transmembrane helix</keyword>
<keyword evidence="4" id="KW-0677">Repeat</keyword>
<dbReference type="PANTHER" id="PTHR43652:SF2">
    <property type="entry name" value="BASIC AMINO ACID ANTIPORTER YFCC-RELATED"/>
    <property type="match status" value="1"/>
</dbReference>
<dbReference type="Pfam" id="PF02080">
    <property type="entry name" value="TrkA_C"/>
    <property type="match status" value="2"/>
</dbReference>
<dbReference type="PANTHER" id="PTHR43652">
    <property type="entry name" value="BASIC AMINO ACID ANTIPORTER YFCC-RELATED"/>
    <property type="match status" value="1"/>
</dbReference>
<feature type="transmembrane region" description="Helical" evidence="7">
    <location>
        <begin position="161"/>
        <end position="186"/>
    </location>
</feature>
<evidence type="ECO:0000313" key="9">
    <source>
        <dbReference type="EMBL" id="AGI67150.1"/>
    </source>
</evidence>
<keyword evidence="6 7" id="KW-0472">Membrane</keyword>
<dbReference type="eggNOG" id="COG0471">
    <property type="taxonomic scope" value="Bacteria"/>
</dbReference>
<feature type="transmembrane region" description="Helical" evidence="7">
    <location>
        <begin position="424"/>
        <end position="457"/>
    </location>
</feature>
<evidence type="ECO:0000256" key="3">
    <source>
        <dbReference type="ARBA" id="ARBA00022692"/>
    </source>
</evidence>